<gene>
    <name evidence="3" type="primary">ltrA</name>
    <name evidence="3" type="ORF">AWB78_08559</name>
</gene>
<dbReference type="AlphaFoldDB" id="A0A158EKF7"/>
<dbReference type="EMBL" id="FCOX02000213">
    <property type="protein sequence ID" value="SAL07381.1"/>
    <property type="molecule type" value="Genomic_DNA"/>
</dbReference>
<keyword evidence="4" id="KW-1185">Reference proteome</keyword>
<comment type="similarity">
    <text evidence="1">Belongs to the bacterial reverse transcriptase family.</text>
</comment>
<evidence type="ECO:0000313" key="4">
    <source>
        <dbReference type="Proteomes" id="UP000071859"/>
    </source>
</evidence>
<dbReference type="Proteomes" id="UP000071859">
    <property type="component" value="Unassembled WGS sequence"/>
</dbReference>
<dbReference type="InterPro" id="IPR051083">
    <property type="entry name" value="GrpII_Intron_Splice-Mob/Def"/>
</dbReference>
<dbReference type="PANTHER" id="PTHR34047">
    <property type="entry name" value="NUCLEAR INTRON MATURASE 1, MITOCHONDRIAL-RELATED"/>
    <property type="match status" value="1"/>
</dbReference>
<organism evidence="3 4">
    <name type="scientific">Caballeronia calidae</name>
    <dbReference type="NCBI Taxonomy" id="1777139"/>
    <lineage>
        <taxon>Bacteria</taxon>
        <taxon>Pseudomonadati</taxon>
        <taxon>Pseudomonadota</taxon>
        <taxon>Betaproteobacteria</taxon>
        <taxon>Burkholderiales</taxon>
        <taxon>Burkholderiaceae</taxon>
        <taxon>Caballeronia</taxon>
    </lineage>
</organism>
<dbReference type="PROSITE" id="PS50878">
    <property type="entry name" value="RT_POL"/>
    <property type="match status" value="1"/>
</dbReference>
<feature type="domain" description="Reverse transcriptase" evidence="2">
    <location>
        <begin position="1"/>
        <end position="107"/>
    </location>
</feature>
<proteinExistence type="inferred from homology"/>
<accession>A0A158EKF7</accession>
<comment type="caution">
    <text evidence="3">The sequence shown here is derived from an EMBL/GenBank/DDBJ whole genome shotgun (WGS) entry which is preliminary data.</text>
</comment>
<dbReference type="SUPFAM" id="SSF56672">
    <property type="entry name" value="DNA/RNA polymerases"/>
    <property type="match status" value="1"/>
</dbReference>
<evidence type="ECO:0000256" key="1">
    <source>
        <dbReference type="ARBA" id="ARBA00034120"/>
    </source>
</evidence>
<protein>
    <submittedName>
        <fullName evidence="3">Group II intron-encoded protein LtrA</fullName>
    </submittedName>
</protein>
<dbReference type="InterPro" id="IPR013597">
    <property type="entry name" value="Mat_intron_G2"/>
</dbReference>
<dbReference type="Pfam" id="PF00078">
    <property type="entry name" value="RVT_1"/>
    <property type="match status" value="1"/>
</dbReference>
<dbReference type="InterPro" id="IPR043502">
    <property type="entry name" value="DNA/RNA_pol_sf"/>
</dbReference>
<reference evidence="3" key="1">
    <citation type="submission" date="2016-01" db="EMBL/GenBank/DDBJ databases">
        <authorList>
            <person name="Peeters C."/>
        </authorList>
    </citation>
    <scope>NUCLEOTIDE SEQUENCE</scope>
    <source>
        <strain evidence="3">LMG 29321</strain>
    </source>
</reference>
<dbReference type="PANTHER" id="PTHR34047:SF8">
    <property type="entry name" value="PROTEIN YKFC"/>
    <property type="match status" value="1"/>
</dbReference>
<evidence type="ECO:0000259" key="2">
    <source>
        <dbReference type="PROSITE" id="PS50878"/>
    </source>
</evidence>
<sequence length="278" mass="33187">MLHEFDVWMEKNYLSKKVRKDRWAWNFAILKQRPIAVRENRQWKPAISYCRYADDFVIVVKGTREHAETVREACRGFLEGELKLTLNMEKTHITHVNDGFVFLGHRIIRKRGARGRMRPVTTIPWKKYRGFAGRLVKQLSGNYSMNRMDLMESLNRQLAGWAAFYQYTDFTATMFRKLDRVVFWKFGYWLARRHRRGFRSLMREYIRAPEPGQATTWVLQGQNSRGWYGAVALRRLVTSRKGRFTWRTPMENPYIMRDETRSTIESRYADVAFAMSNT</sequence>
<evidence type="ECO:0000313" key="3">
    <source>
        <dbReference type="EMBL" id="SAL07381.1"/>
    </source>
</evidence>
<dbReference type="Pfam" id="PF08388">
    <property type="entry name" value="GIIM"/>
    <property type="match status" value="1"/>
</dbReference>
<name>A0A158EKF7_9BURK</name>
<dbReference type="InterPro" id="IPR000477">
    <property type="entry name" value="RT_dom"/>
</dbReference>